<feature type="compositionally biased region" description="Polar residues" evidence="1">
    <location>
        <begin position="52"/>
        <end position="62"/>
    </location>
</feature>
<evidence type="ECO:0000313" key="3">
    <source>
        <dbReference type="Proteomes" id="UP001064489"/>
    </source>
</evidence>
<dbReference type="Proteomes" id="UP001064489">
    <property type="component" value="Chromosome 6"/>
</dbReference>
<accession>A0AAD5JBE2</accession>
<keyword evidence="3" id="KW-1185">Reference proteome</keyword>
<reference evidence="2" key="2">
    <citation type="submission" date="2023-02" db="EMBL/GenBank/DDBJ databases">
        <authorList>
            <person name="Swenson N.G."/>
            <person name="Wegrzyn J.L."/>
            <person name="Mcevoy S.L."/>
        </authorList>
    </citation>
    <scope>NUCLEOTIDE SEQUENCE</scope>
    <source>
        <strain evidence="2">91603</strain>
        <tissue evidence="2">Leaf</tissue>
    </source>
</reference>
<evidence type="ECO:0000313" key="2">
    <source>
        <dbReference type="EMBL" id="KAI9192297.1"/>
    </source>
</evidence>
<name>A0AAD5JBE2_ACENE</name>
<dbReference type="AlphaFoldDB" id="A0AAD5JBE2"/>
<gene>
    <name evidence="2" type="ORF">LWI28_020763</name>
</gene>
<feature type="compositionally biased region" description="Pro residues" evidence="1">
    <location>
        <begin position="70"/>
        <end position="81"/>
    </location>
</feature>
<proteinExistence type="predicted"/>
<reference evidence="2" key="1">
    <citation type="journal article" date="2022" name="Plant J.">
        <title>Strategies of tolerance reflected in two North American maple genomes.</title>
        <authorList>
            <person name="McEvoy S.L."/>
            <person name="Sezen U.U."/>
            <person name="Trouern-Trend A."/>
            <person name="McMahon S.M."/>
            <person name="Schaberg P.G."/>
            <person name="Yang J."/>
            <person name="Wegrzyn J.L."/>
            <person name="Swenson N.G."/>
        </authorList>
    </citation>
    <scope>NUCLEOTIDE SEQUENCE</scope>
    <source>
        <strain evidence="2">91603</strain>
    </source>
</reference>
<organism evidence="2 3">
    <name type="scientific">Acer negundo</name>
    <name type="common">Box elder</name>
    <dbReference type="NCBI Taxonomy" id="4023"/>
    <lineage>
        <taxon>Eukaryota</taxon>
        <taxon>Viridiplantae</taxon>
        <taxon>Streptophyta</taxon>
        <taxon>Embryophyta</taxon>
        <taxon>Tracheophyta</taxon>
        <taxon>Spermatophyta</taxon>
        <taxon>Magnoliopsida</taxon>
        <taxon>eudicotyledons</taxon>
        <taxon>Gunneridae</taxon>
        <taxon>Pentapetalae</taxon>
        <taxon>rosids</taxon>
        <taxon>malvids</taxon>
        <taxon>Sapindales</taxon>
        <taxon>Sapindaceae</taxon>
        <taxon>Hippocastanoideae</taxon>
        <taxon>Acereae</taxon>
        <taxon>Acer</taxon>
    </lineage>
</organism>
<sequence>MERLRLQWRRTAWLTMTWKIEEWYRRGELKIGVVVRKRLLCSKFEEDMSGGKTPNTFNNSKGINPDPSHHQPPPLPPPPNNPNQKPQQSKTRDCLCRSHPRPSDCPSTPPRWCDSPWILSNNHHHAAGEKERASISYHRRRSALLASGFGLEKRERLLGFREWESFELAAGVGMKKRSRVEERETIDEG</sequence>
<evidence type="ECO:0000256" key="1">
    <source>
        <dbReference type="SAM" id="MobiDB-lite"/>
    </source>
</evidence>
<protein>
    <submittedName>
        <fullName evidence="2">Uncharacterized protein</fullName>
    </submittedName>
</protein>
<comment type="caution">
    <text evidence="2">The sequence shown here is derived from an EMBL/GenBank/DDBJ whole genome shotgun (WGS) entry which is preliminary data.</text>
</comment>
<feature type="region of interest" description="Disordered" evidence="1">
    <location>
        <begin position="46"/>
        <end position="109"/>
    </location>
</feature>
<dbReference type="EMBL" id="JAJSOW010000004">
    <property type="protein sequence ID" value="KAI9192297.1"/>
    <property type="molecule type" value="Genomic_DNA"/>
</dbReference>